<proteinExistence type="predicted"/>
<name>A0ABZ0P9D1_CERBT</name>
<feature type="compositionally biased region" description="Acidic residues" evidence="1">
    <location>
        <begin position="67"/>
        <end position="77"/>
    </location>
</feature>
<dbReference type="GeneID" id="90644938"/>
<accession>A0ABZ0P9D1</accession>
<feature type="compositionally biased region" description="Basic and acidic residues" evidence="1">
    <location>
        <begin position="57"/>
        <end position="66"/>
    </location>
</feature>
<organism evidence="2 3">
    <name type="scientific">Cercospora beticola</name>
    <name type="common">Sugarbeet leaf spot fungus</name>
    <dbReference type="NCBI Taxonomy" id="122368"/>
    <lineage>
        <taxon>Eukaryota</taxon>
        <taxon>Fungi</taxon>
        <taxon>Dikarya</taxon>
        <taxon>Ascomycota</taxon>
        <taxon>Pezizomycotina</taxon>
        <taxon>Dothideomycetes</taxon>
        <taxon>Dothideomycetidae</taxon>
        <taxon>Mycosphaerellales</taxon>
        <taxon>Mycosphaerellaceae</taxon>
        <taxon>Cercospora</taxon>
    </lineage>
</organism>
<keyword evidence="3" id="KW-1185">Reference proteome</keyword>
<feature type="region of interest" description="Disordered" evidence="1">
    <location>
        <begin position="1"/>
        <end position="26"/>
    </location>
</feature>
<dbReference type="Proteomes" id="UP001302367">
    <property type="component" value="Chromosome 10"/>
</dbReference>
<dbReference type="RefSeq" id="XP_065459738.1">
    <property type="nucleotide sequence ID" value="XM_065603666.1"/>
</dbReference>
<protein>
    <submittedName>
        <fullName evidence="2">Uncharacterized protein</fullName>
    </submittedName>
</protein>
<evidence type="ECO:0000313" key="3">
    <source>
        <dbReference type="Proteomes" id="UP001302367"/>
    </source>
</evidence>
<sequence>MALATSAPSAQVDGAAITSTDPLAPTPTARVTRLSMARAHNQAGACTAPARAERFTSDVTHEHESQCGEDEEVDEEHDSQAEETSLLAGCQSSKLCKNCPANGACDYLPSIVQSQAIDKENNGSFHAAQAAVNGYHSLLSDDRGDDNDDDSAPPLCYIHTKMAAARIGLKSNSLLAMHRAIIQTAVDSTFAFMNWKRTNSKLTMAGSAQSVELPPSSHISSNPTAVSQTRNRARLGIVSTHKTCEVFDMEDLASIRRILGFKPHSDHTALVDFEENGFCIVLGLMQSFLHLPTGVRYHYKGINAYESSHYNQIESGFLEYPIEDLKAGICESCIRLAICYADEMGYDCEEILPRLHKDELSNQ</sequence>
<reference evidence="2 3" key="1">
    <citation type="submission" date="2023-09" db="EMBL/GenBank/DDBJ databases">
        <title>Complete-Gapless Cercospora beticola genome.</title>
        <authorList>
            <person name="Wyatt N.A."/>
            <person name="Spanner R.E."/>
            <person name="Bolton M.D."/>
        </authorList>
    </citation>
    <scope>NUCLEOTIDE SEQUENCE [LARGE SCALE GENOMIC DNA]</scope>
    <source>
        <strain evidence="2">Cb09-40</strain>
    </source>
</reference>
<evidence type="ECO:0000256" key="1">
    <source>
        <dbReference type="SAM" id="MobiDB-lite"/>
    </source>
</evidence>
<feature type="region of interest" description="Disordered" evidence="1">
    <location>
        <begin position="57"/>
        <end position="84"/>
    </location>
</feature>
<dbReference type="EMBL" id="CP134193">
    <property type="protein sequence ID" value="WPB08503.1"/>
    <property type="molecule type" value="Genomic_DNA"/>
</dbReference>
<gene>
    <name evidence="2" type="ORF">RHO25_013169</name>
</gene>
<evidence type="ECO:0000313" key="2">
    <source>
        <dbReference type="EMBL" id="WPB08503.1"/>
    </source>
</evidence>